<evidence type="ECO:0000256" key="2">
    <source>
        <dbReference type="ARBA" id="ARBA00004304"/>
    </source>
</evidence>
<dbReference type="GO" id="GO:0005743">
    <property type="term" value="C:mitochondrial inner membrane"/>
    <property type="evidence" value="ECO:0007669"/>
    <property type="project" value="UniProtKB-UniRule"/>
</dbReference>
<evidence type="ECO:0000256" key="8">
    <source>
        <dbReference type="ARBA" id="ARBA00023136"/>
    </source>
</evidence>
<dbReference type="InterPro" id="IPR041752">
    <property type="entry name" value="Coa3"/>
</dbReference>
<evidence type="ECO:0000256" key="1">
    <source>
        <dbReference type="ARBA" id="ARBA00003064"/>
    </source>
</evidence>
<keyword evidence="8 9" id="KW-0472">Membrane</keyword>
<dbReference type="PANTHER" id="PTHR15642">
    <property type="entry name" value="CYTOCHROME C OXIDASE ASSEMBLY FACTOR 3, MITOCHONDRIAL"/>
    <property type="match status" value="1"/>
</dbReference>
<evidence type="ECO:0000256" key="6">
    <source>
        <dbReference type="ARBA" id="ARBA00022989"/>
    </source>
</evidence>
<evidence type="ECO:0000256" key="3">
    <source>
        <dbReference type="ARBA" id="ARBA00007035"/>
    </source>
</evidence>
<gene>
    <name evidence="12" type="ORF">K470DRAFT_282838</name>
</gene>
<dbReference type="Pfam" id="PF09813">
    <property type="entry name" value="Coa3_cc"/>
    <property type="match status" value="1"/>
</dbReference>
<evidence type="ECO:0000256" key="7">
    <source>
        <dbReference type="ARBA" id="ARBA00023128"/>
    </source>
</evidence>
<keyword evidence="6 9" id="KW-1133">Transmembrane helix</keyword>
<comment type="subunit">
    <text evidence="4 9">Component of 250-400 kDa complexes called cytochrome oxidase assembly intermediates or COA complexes.</text>
</comment>
<feature type="domain" description="Cytochrome c oxidase assembly factor 3 mitochondrial coiled-coil" evidence="11">
    <location>
        <begin position="22"/>
        <end position="64"/>
    </location>
</feature>
<feature type="compositionally biased region" description="Pro residues" evidence="10">
    <location>
        <begin position="66"/>
        <end position="75"/>
    </location>
</feature>
<organism evidence="12 13">
    <name type="scientific">Piedraia hortae CBS 480.64</name>
    <dbReference type="NCBI Taxonomy" id="1314780"/>
    <lineage>
        <taxon>Eukaryota</taxon>
        <taxon>Fungi</taxon>
        <taxon>Dikarya</taxon>
        <taxon>Ascomycota</taxon>
        <taxon>Pezizomycotina</taxon>
        <taxon>Dothideomycetes</taxon>
        <taxon>Dothideomycetidae</taxon>
        <taxon>Capnodiales</taxon>
        <taxon>Piedraiaceae</taxon>
        <taxon>Piedraia</taxon>
    </lineage>
</organism>
<dbReference type="OrthoDB" id="10018333at2759"/>
<evidence type="ECO:0000256" key="4">
    <source>
        <dbReference type="ARBA" id="ARBA00011351"/>
    </source>
</evidence>
<dbReference type="GO" id="GO:0033617">
    <property type="term" value="P:mitochondrial respiratory chain complex IV assembly"/>
    <property type="evidence" value="ECO:0007669"/>
    <property type="project" value="UniProtKB-UniRule"/>
</dbReference>
<comment type="similarity">
    <text evidence="3 9">Belongs to the COA3 family.</text>
</comment>
<feature type="transmembrane region" description="Helical" evidence="9">
    <location>
        <begin position="34"/>
        <end position="52"/>
    </location>
</feature>
<keyword evidence="7 9" id="KW-0496">Mitochondrion</keyword>
<dbReference type="EMBL" id="MU005997">
    <property type="protein sequence ID" value="KAF2859117.1"/>
    <property type="molecule type" value="Genomic_DNA"/>
</dbReference>
<accession>A0A6A7BVW1</accession>
<reference evidence="12" key="1">
    <citation type="journal article" date="2020" name="Stud. Mycol.">
        <title>101 Dothideomycetes genomes: a test case for predicting lifestyles and emergence of pathogens.</title>
        <authorList>
            <person name="Haridas S."/>
            <person name="Albert R."/>
            <person name="Binder M."/>
            <person name="Bloem J."/>
            <person name="Labutti K."/>
            <person name="Salamov A."/>
            <person name="Andreopoulos B."/>
            <person name="Baker S."/>
            <person name="Barry K."/>
            <person name="Bills G."/>
            <person name="Bluhm B."/>
            <person name="Cannon C."/>
            <person name="Castanera R."/>
            <person name="Culley D."/>
            <person name="Daum C."/>
            <person name="Ezra D."/>
            <person name="Gonzalez J."/>
            <person name="Henrissat B."/>
            <person name="Kuo A."/>
            <person name="Liang C."/>
            <person name="Lipzen A."/>
            <person name="Lutzoni F."/>
            <person name="Magnuson J."/>
            <person name="Mondo S."/>
            <person name="Nolan M."/>
            <person name="Ohm R."/>
            <person name="Pangilinan J."/>
            <person name="Park H.-J."/>
            <person name="Ramirez L."/>
            <person name="Alfaro M."/>
            <person name="Sun H."/>
            <person name="Tritt A."/>
            <person name="Yoshinaga Y."/>
            <person name="Zwiers L.-H."/>
            <person name="Turgeon B."/>
            <person name="Goodwin S."/>
            <person name="Spatafora J."/>
            <person name="Crous P."/>
            <person name="Grigoriev I."/>
        </authorList>
    </citation>
    <scope>NUCLEOTIDE SEQUENCE</scope>
    <source>
        <strain evidence="12">CBS 480.64</strain>
    </source>
</reference>
<proteinExistence type="inferred from homology"/>
<evidence type="ECO:0000313" key="12">
    <source>
        <dbReference type="EMBL" id="KAF2859117.1"/>
    </source>
</evidence>
<comment type="function">
    <text evidence="1 9">Required for assembly of cytochrome c oxidase (complex IV).</text>
</comment>
<evidence type="ECO:0000256" key="5">
    <source>
        <dbReference type="ARBA" id="ARBA00022692"/>
    </source>
</evidence>
<keyword evidence="9" id="KW-0999">Mitochondrion inner membrane</keyword>
<keyword evidence="5 9" id="KW-0812">Transmembrane</keyword>
<dbReference type="Proteomes" id="UP000799421">
    <property type="component" value="Unassembled WGS sequence"/>
</dbReference>
<name>A0A6A7BVW1_9PEZI</name>
<comment type="subcellular location">
    <subcellularLocation>
        <location evidence="2">Mitochondrion membrane</location>
        <topology evidence="2">Single-pass membrane protein</topology>
    </subcellularLocation>
</comment>
<dbReference type="InterPro" id="IPR018628">
    <property type="entry name" value="Coa3_CC"/>
</dbReference>
<evidence type="ECO:0000256" key="9">
    <source>
        <dbReference type="RuleBase" id="RU367056"/>
    </source>
</evidence>
<dbReference type="AlphaFoldDB" id="A0A6A7BVW1"/>
<keyword evidence="13" id="KW-1185">Reference proteome</keyword>
<sequence length="88" mass="9481">MPFDSLPEASYYDARNRQGASLIRARQPYLIKNAVTGLTLAGFGLAVFMYTIRVIGQDDFSDVPIPDAPVNPPQTPNASVVKSAGPSR</sequence>
<evidence type="ECO:0000259" key="11">
    <source>
        <dbReference type="Pfam" id="PF09813"/>
    </source>
</evidence>
<dbReference type="PANTHER" id="PTHR15642:SF3">
    <property type="entry name" value="CYTOCHROME C OXIDASE ASSEMBLY FACTOR 3 HOMOLOG, MITOCHONDRIAL"/>
    <property type="match status" value="1"/>
</dbReference>
<feature type="region of interest" description="Disordered" evidence="10">
    <location>
        <begin position="63"/>
        <end position="88"/>
    </location>
</feature>
<protein>
    <recommendedName>
        <fullName evidence="9">Cytochrome c oxidase assembly factor 3</fullName>
    </recommendedName>
</protein>
<evidence type="ECO:0000313" key="13">
    <source>
        <dbReference type="Proteomes" id="UP000799421"/>
    </source>
</evidence>
<evidence type="ECO:0000256" key="10">
    <source>
        <dbReference type="SAM" id="MobiDB-lite"/>
    </source>
</evidence>